<reference evidence="2 3" key="1">
    <citation type="submission" date="2018-06" db="EMBL/GenBank/DDBJ databases">
        <authorList>
            <consortium name="Pathogen Informatics"/>
            <person name="Doyle S."/>
        </authorList>
    </citation>
    <scope>NUCLEOTIDE SEQUENCE [LARGE SCALE GENOMIC DNA]</scope>
    <source>
        <strain evidence="2 3">NCTC13292</strain>
    </source>
</reference>
<evidence type="ECO:0000313" key="2">
    <source>
        <dbReference type="EMBL" id="STX43956.1"/>
    </source>
</evidence>
<organism evidence="2 3">
    <name type="scientific">Legionella donaldsonii</name>
    <dbReference type="NCBI Taxonomy" id="45060"/>
    <lineage>
        <taxon>Bacteria</taxon>
        <taxon>Pseudomonadati</taxon>
        <taxon>Pseudomonadota</taxon>
        <taxon>Gammaproteobacteria</taxon>
        <taxon>Legionellales</taxon>
        <taxon>Legionellaceae</taxon>
        <taxon>Legionella</taxon>
    </lineage>
</organism>
<accession>A0A378J9D2</accession>
<keyword evidence="1" id="KW-0732">Signal</keyword>
<sequence length="73" mass="8684">MKRILICILVAVSANAFSFCTGGFNDPNYQACMQQEESNRIQKEMLEVQRQQLEQQRIDNMMRQSDIRNNDRW</sequence>
<keyword evidence="3" id="KW-1185">Reference proteome</keyword>
<dbReference type="Proteomes" id="UP000254677">
    <property type="component" value="Unassembled WGS sequence"/>
</dbReference>
<dbReference type="EMBL" id="UGOA01000001">
    <property type="protein sequence ID" value="STX43956.1"/>
    <property type="molecule type" value="Genomic_DNA"/>
</dbReference>
<evidence type="ECO:0000256" key="1">
    <source>
        <dbReference type="SAM" id="SignalP"/>
    </source>
</evidence>
<evidence type="ECO:0000313" key="3">
    <source>
        <dbReference type="Proteomes" id="UP000254677"/>
    </source>
</evidence>
<feature type="chain" id="PRO_5017077324" evidence="1">
    <location>
        <begin position="19"/>
        <end position="73"/>
    </location>
</feature>
<proteinExistence type="predicted"/>
<name>A0A378J9D2_9GAMM</name>
<dbReference type="AlphaFoldDB" id="A0A378J9D2"/>
<gene>
    <name evidence="2" type="ORF">NCTC13292_02483</name>
</gene>
<protein>
    <submittedName>
        <fullName evidence="2">Uncharacterized protein</fullName>
    </submittedName>
</protein>
<dbReference type="RefSeq" id="WP_115222056.1">
    <property type="nucleotide sequence ID" value="NZ_CAXYJE010000002.1"/>
</dbReference>
<feature type="signal peptide" evidence="1">
    <location>
        <begin position="1"/>
        <end position="18"/>
    </location>
</feature>